<evidence type="ECO:0000256" key="5">
    <source>
        <dbReference type="ARBA" id="ARBA00022827"/>
    </source>
</evidence>
<keyword evidence="4 7" id="KW-0732">Signal</keyword>
<comment type="similarity">
    <text evidence="2">Belongs to the oxygen-dependent FAD-linked oxidoreductase family.</text>
</comment>
<dbReference type="GO" id="GO:0071949">
    <property type="term" value="F:FAD binding"/>
    <property type="evidence" value="ECO:0007669"/>
    <property type="project" value="InterPro"/>
</dbReference>
<dbReference type="STRING" id="906689.A0A2I0W514"/>
<name>A0A2I0W514_9ASPA</name>
<evidence type="ECO:0000313" key="10">
    <source>
        <dbReference type="Proteomes" id="UP000233837"/>
    </source>
</evidence>
<evidence type="ECO:0000256" key="2">
    <source>
        <dbReference type="ARBA" id="ARBA00005466"/>
    </source>
</evidence>
<organism evidence="9 10">
    <name type="scientific">Dendrobium catenatum</name>
    <dbReference type="NCBI Taxonomy" id="906689"/>
    <lineage>
        <taxon>Eukaryota</taxon>
        <taxon>Viridiplantae</taxon>
        <taxon>Streptophyta</taxon>
        <taxon>Embryophyta</taxon>
        <taxon>Tracheophyta</taxon>
        <taxon>Spermatophyta</taxon>
        <taxon>Magnoliopsida</taxon>
        <taxon>Liliopsida</taxon>
        <taxon>Asparagales</taxon>
        <taxon>Orchidaceae</taxon>
        <taxon>Epidendroideae</taxon>
        <taxon>Malaxideae</taxon>
        <taxon>Dendrobiinae</taxon>
        <taxon>Dendrobium</taxon>
    </lineage>
</organism>
<dbReference type="InterPro" id="IPR016167">
    <property type="entry name" value="FAD-bd_PCMH_sub1"/>
</dbReference>
<accession>A0A2I0W514</accession>
<proteinExistence type="inferred from homology"/>
<dbReference type="InterPro" id="IPR036318">
    <property type="entry name" value="FAD-bd_PCMH-like_sf"/>
</dbReference>
<evidence type="ECO:0000259" key="8">
    <source>
        <dbReference type="PROSITE" id="PS51387"/>
    </source>
</evidence>
<dbReference type="PANTHER" id="PTHR32448">
    <property type="entry name" value="OS08G0158400 PROTEIN"/>
    <property type="match status" value="1"/>
</dbReference>
<dbReference type="InterPro" id="IPR016166">
    <property type="entry name" value="FAD-bd_PCMH"/>
</dbReference>
<dbReference type="SUPFAM" id="SSF56176">
    <property type="entry name" value="FAD-binding/transporter-associated domain-like"/>
    <property type="match status" value="1"/>
</dbReference>
<gene>
    <name evidence="9" type="ORF">MA16_Dca024440</name>
</gene>
<keyword evidence="10" id="KW-1185">Reference proteome</keyword>
<dbReference type="GO" id="GO:0016491">
    <property type="term" value="F:oxidoreductase activity"/>
    <property type="evidence" value="ECO:0007669"/>
    <property type="project" value="InterPro"/>
</dbReference>
<keyword evidence="3" id="KW-0285">Flavoprotein</keyword>
<keyword evidence="5" id="KW-0274">FAD</keyword>
<dbReference type="Pfam" id="PF01565">
    <property type="entry name" value="FAD_binding_4"/>
    <property type="match status" value="1"/>
</dbReference>
<evidence type="ECO:0000256" key="4">
    <source>
        <dbReference type="ARBA" id="ARBA00022729"/>
    </source>
</evidence>
<protein>
    <submittedName>
        <fullName evidence="9">Tetrahydrocannabinolic acid synthase</fullName>
    </submittedName>
</protein>
<feature type="signal peptide" evidence="7">
    <location>
        <begin position="1"/>
        <end position="30"/>
    </location>
</feature>
<dbReference type="EMBL" id="KZ502914">
    <property type="protein sequence ID" value="PKU70740.1"/>
    <property type="molecule type" value="Genomic_DNA"/>
</dbReference>
<reference evidence="9 10" key="2">
    <citation type="journal article" date="2017" name="Nature">
        <title>The Apostasia genome and the evolution of orchids.</title>
        <authorList>
            <person name="Zhang G.Q."/>
            <person name="Liu K.W."/>
            <person name="Li Z."/>
            <person name="Lohaus R."/>
            <person name="Hsiao Y.Y."/>
            <person name="Niu S.C."/>
            <person name="Wang J.Y."/>
            <person name="Lin Y.C."/>
            <person name="Xu Q."/>
            <person name="Chen L.J."/>
            <person name="Yoshida K."/>
            <person name="Fujiwara S."/>
            <person name="Wang Z.W."/>
            <person name="Zhang Y.Q."/>
            <person name="Mitsuda N."/>
            <person name="Wang M."/>
            <person name="Liu G.H."/>
            <person name="Pecoraro L."/>
            <person name="Huang H.X."/>
            <person name="Xiao X.J."/>
            <person name="Lin M."/>
            <person name="Wu X.Y."/>
            <person name="Wu W.L."/>
            <person name="Chen Y.Y."/>
            <person name="Chang S.B."/>
            <person name="Sakamoto S."/>
            <person name="Ohme-Takagi M."/>
            <person name="Yagi M."/>
            <person name="Zeng S.J."/>
            <person name="Shen C.Y."/>
            <person name="Yeh C.M."/>
            <person name="Luo Y.B."/>
            <person name="Tsai W.C."/>
            <person name="Van de Peer Y."/>
            <person name="Liu Z.J."/>
        </authorList>
    </citation>
    <scope>NUCLEOTIDE SEQUENCE [LARGE SCALE GENOMIC DNA]</scope>
    <source>
        <tissue evidence="9">The whole plant</tissue>
    </source>
</reference>
<keyword evidence="6" id="KW-0325">Glycoprotein</keyword>
<evidence type="ECO:0000256" key="1">
    <source>
        <dbReference type="ARBA" id="ARBA00001974"/>
    </source>
</evidence>
<feature type="chain" id="PRO_5014176461" evidence="7">
    <location>
        <begin position="31"/>
        <end position="538"/>
    </location>
</feature>
<dbReference type="InterPro" id="IPR012951">
    <property type="entry name" value="BBE"/>
</dbReference>
<dbReference type="Pfam" id="PF08031">
    <property type="entry name" value="BBE"/>
    <property type="match status" value="1"/>
</dbReference>
<dbReference type="PROSITE" id="PS51387">
    <property type="entry name" value="FAD_PCMH"/>
    <property type="match status" value="1"/>
</dbReference>
<dbReference type="Proteomes" id="UP000233837">
    <property type="component" value="Unassembled WGS sequence"/>
</dbReference>
<dbReference type="Gene3D" id="3.30.43.10">
    <property type="entry name" value="Uridine Diphospho-n-acetylenolpyruvylglucosamine Reductase, domain 2"/>
    <property type="match status" value="1"/>
</dbReference>
<dbReference type="AlphaFoldDB" id="A0A2I0W514"/>
<dbReference type="InterPro" id="IPR006094">
    <property type="entry name" value="Oxid_FAD_bind_N"/>
</dbReference>
<dbReference type="InterPro" id="IPR016169">
    <property type="entry name" value="FAD-bd_PCMH_sub2"/>
</dbReference>
<feature type="domain" description="FAD-binding PCMH-type" evidence="8">
    <location>
        <begin position="80"/>
        <end position="256"/>
    </location>
</feature>
<comment type="cofactor">
    <cofactor evidence="1">
        <name>FAD</name>
        <dbReference type="ChEBI" id="CHEBI:57692"/>
    </cofactor>
</comment>
<evidence type="ECO:0000313" key="9">
    <source>
        <dbReference type="EMBL" id="PKU70740.1"/>
    </source>
</evidence>
<dbReference type="Gene3D" id="3.40.462.20">
    <property type="match status" value="1"/>
</dbReference>
<evidence type="ECO:0000256" key="6">
    <source>
        <dbReference type="ARBA" id="ARBA00023180"/>
    </source>
</evidence>
<dbReference type="Gene3D" id="3.30.465.10">
    <property type="match status" value="1"/>
</dbReference>
<reference evidence="9 10" key="1">
    <citation type="journal article" date="2016" name="Sci. Rep.">
        <title>The Dendrobium catenatum Lindl. genome sequence provides insights into polysaccharide synthase, floral development and adaptive evolution.</title>
        <authorList>
            <person name="Zhang G.Q."/>
            <person name="Xu Q."/>
            <person name="Bian C."/>
            <person name="Tsai W.C."/>
            <person name="Yeh C.M."/>
            <person name="Liu K.W."/>
            <person name="Yoshida K."/>
            <person name="Zhang L.S."/>
            <person name="Chang S.B."/>
            <person name="Chen F."/>
            <person name="Shi Y."/>
            <person name="Su Y.Y."/>
            <person name="Zhang Y.Q."/>
            <person name="Chen L.J."/>
            <person name="Yin Y."/>
            <person name="Lin M."/>
            <person name="Huang H."/>
            <person name="Deng H."/>
            <person name="Wang Z.W."/>
            <person name="Zhu S.L."/>
            <person name="Zhao X."/>
            <person name="Deng C."/>
            <person name="Niu S.C."/>
            <person name="Huang J."/>
            <person name="Wang M."/>
            <person name="Liu G.H."/>
            <person name="Yang H.J."/>
            <person name="Xiao X.J."/>
            <person name="Hsiao Y.Y."/>
            <person name="Wu W.L."/>
            <person name="Chen Y.Y."/>
            <person name="Mitsuda N."/>
            <person name="Ohme-Takagi M."/>
            <person name="Luo Y.B."/>
            <person name="Van de Peer Y."/>
            <person name="Liu Z.J."/>
        </authorList>
    </citation>
    <scope>NUCLEOTIDE SEQUENCE [LARGE SCALE GENOMIC DNA]</scope>
    <source>
        <tissue evidence="9">The whole plant</tissue>
    </source>
</reference>
<evidence type="ECO:0000256" key="3">
    <source>
        <dbReference type="ARBA" id="ARBA00022630"/>
    </source>
</evidence>
<evidence type="ECO:0000256" key="7">
    <source>
        <dbReference type="SAM" id="SignalP"/>
    </source>
</evidence>
<sequence length="538" mass="60172">MNSPLSLSMPPLLSLLFVLFLFLSPFPTHSLNPNTFTSAQQSFLQCLNSSFPSNLIFTPTNKNYTNLLFSSIQNLRTLTNSPKPLLILTPTQESHIQSSISCSNTLNILLRIRSGGHDYEGLSYASTMSDFFVIIDLQKLNSITIDSSVSTAWVQAGAILGEVYYAIAMKSRVVGFPAGSCPTVGVGGHFSGGGLSTIMRAYGIAIDNIIDARIVNAKGEVLDREAMGEDLFWALRGGGGASFGVILSYKIKLVQVPPKVTIFTISKTLEEGATKLVSKFQNIAYNLDKRLFLQSILQPVNENSPNKTIQATFSSLFLGQKEELVSILKQSFPELELKETDCTEMSWIESVLNFAGYSSDSPLNVLLNRKPWSNSTSFKNKSDLLTKPITEEEWNEIFRFLLKGNLWFMLIIDPLGGMVAEVSETETPFPHRKGSLYDVQYITQWTEEGIETTQKNLKWIRKFYEFMTAYVSRNPRGAYLNYRDLDLGVNGEGNTSYVKASVWGEKYFKGNFRRLAQVKSEVDPGNLFRYEQSIPLLF</sequence>